<reference evidence="3" key="2">
    <citation type="submission" date="2022-01" db="EMBL/GenBank/DDBJ databases">
        <authorList>
            <person name="Yamashiro T."/>
            <person name="Shiraishi A."/>
            <person name="Satake H."/>
            <person name="Nakayama K."/>
        </authorList>
    </citation>
    <scope>NUCLEOTIDE SEQUENCE</scope>
</reference>
<dbReference type="SUPFAM" id="SSF56672">
    <property type="entry name" value="DNA/RNA polymerases"/>
    <property type="match status" value="1"/>
</dbReference>
<dbReference type="InterPro" id="IPR043502">
    <property type="entry name" value="DNA/RNA_pol_sf"/>
</dbReference>
<evidence type="ECO:0000259" key="2">
    <source>
        <dbReference type="Pfam" id="PF03732"/>
    </source>
</evidence>
<comment type="caution">
    <text evidence="3">The sequence shown here is derived from an EMBL/GenBank/DDBJ whole genome shotgun (WGS) entry which is preliminary data.</text>
</comment>
<dbReference type="Gene3D" id="3.30.70.270">
    <property type="match status" value="1"/>
</dbReference>
<gene>
    <name evidence="3" type="ORF">Tco_0750322</name>
</gene>
<dbReference type="InterPro" id="IPR043128">
    <property type="entry name" value="Rev_trsase/Diguanyl_cyclase"/>
</dbReference>
<evidence type="ECO:0000313" key="3">
    <source>
        <dbReference type="EMBL" id="GJS83781.1"/>
    </source>
</evidence>
<feature type="compositionally biased region" description="Basic and acidic residues" evidence="1">
    <location>
        <begin position="298"/>
        <end position="335"/>
    </location>
</feature>
<dbReference type="Gene3D" id="3.10.10.10">
    <property type="entry name" value="HIV Type 1 Reverse Transcriptase, subunit A, domain 1"/>
    <property type="match status" value="1"/>
</dbReference>
<feature type="region of interest" description="Disordered" evidence="1">
    <location>
        <begin position="287"/>
        <end position="335"/>
    </location>
</feature>
<keyword evidence="3" id="KW-0808">Transferase</keyword>
<feature type="domain" description="Retrotransposon gag" evidence="2">
    <location>
        <begin position="140"/>
        <end position="208"/>
    </location>
</feature>
<feature type="region of interest" description="Disordered" evidence="1">
    <location>
        <begin position="453"/>
        <end position="477"/>
    </location>
</feature>
<evidence type="ECO:0000313" key="4">
    <source>
        <dbReference type="Proteomes" id="UP001151760"/>
    </source>
</evidence>
<reference evidence="3" key="1">
    <citation type="journal article" date="2022" name="Int. J. Mol. Sci.">
        <title>Draft Genome of Tanacetum Coccineum: Genomic Comparison of Closely Related Tanacetum-Family Plants.</title>
        <authorList>
            <person name="Yamashiro T."/>
            <person name="Shiraishi A."/>
            <person name="Nakayama K."/>
            <person name="Satake H."/>
        </authorList>
    </citation>
    <scope>NUCLEOTIDE SEQUENCE</scope>
</reference>
<keyword evidence="3" id="KW-0548">Nucleotidyltransferase</keyword>
<keyword evidence="3" id="KW-0695">RNA-directed DNA polymerase</keyword>
<evidence type="ECO:0000256" key="1">
    <source>
        <dbReference type="SAM" id="MobiDB-lite"/>
    </source>
</evidence>
<accession>A0ABQ4Z204</accession>
<dbReference type="Pfam" id="PF03732">
    <property type="entry name" value="Retrotrans_gag"/>
    <property type="match status" value="1"/>
</dbReference>
<organism evidence="3 4">
    <name type="scientific">Tanacetum coccineum</name>
    <dbReference type="NCBI Taxonomy" id="301880"/>
    <lineage>
        <taxon>Eukaryota</taxon>
        <taxon>Viridiplantae</taxon>
        <taxon>Streptophyta</taxon>
        <taxon>Embryophyta</taxon>
        <taxon>Tracheophyta</taxon>
        <taxon>Spermatophyta</taxon>
        <taxon>Magnoliopsida</taxon>
        <taxon>eudicotyledons</taxon>
        <taxon>Gunneridae</taxon>
        <taxon>Pentapetalae</taxon>
        <taxon>asterids</taxon>
        <taxon>campanulids</taxon>
        <taxon>Asterales</taxon>
        <taxon>Asteraceae</taxon>
        <taxon>Asteroideae</taxon>
        <taxon>Anthemideae</taxon>
        <taxon>Anthemidinae</taxon>
        <taxon>Tanacetum</taxon>
    </lineage>
</organism>
<dbReference type="GO" id="GO:0003964">
    <property type="term" value="F:RNA-directed DNA polymerase activity"/>
    <property type="evidence" value="ECO:0007669"/>
    <property type="project" value="UniProtKB-KW"/>
</dbReference>
<feature type="compositionally biased region" description="Gly residues" evidence="1">
    <location>
        <begin position="1"/>
        <end position="10"/>
    </location>
</feature>
<feature type="region of interest" description="Disordered" evidence="1">
    <location>
        <begin position="1"/>
        <end position="26"/>
    </location>
</feature>
<dbReference type="InterPro" id="IPR005162">
    <property type="entry name" value="Retrotrans_gag_dom"/>
</dbReference>
<keyword evidence="4" id="KW-1185">Reference proteome</keyword>
<dbReference type="Proteomes" id="UP001151760">
    <property type="component" value="Unassembled WGS sequence"/>
</dbReference>
<dbReference type="PANTHER" id="PTHR33223:SF11">
    <property type="entry name" value="ELEMENT PROTEIN, PUTATIVE-RELATED"/>
    <property type="match status" value="1"/>
</dbReference>
<protein>
    <submittedName>
        <fullName evidence="3">Reverse transcriptase domain-containing protein</fullName>
    </submittedName>
</protein>
<dbReference type="PANTHER" id="PTHR33223">
    <property type="entry name" value="CCHC-TYPE DOMAIN-CONTAINING PROTEIN"/>
    <property type="match status" value="1"/>
</dbReference>
<sequence>MTSPAGGGAPEGQDDREGTPPLTKEQIEGHISAMKSIIKDHNKRNKANPIRLNFEIEDQDPNEDRIVKGKEVDDGDLSKPFKETLRTPFTRRIIEFSGPEYIMPTNIALYDGSTDPADHLNRFVGAANSGEWPMPVWCRMFQQTLDGSARGWFESLSPNSIDEWWKLREAFTTRYSIRKACYKEPHEITKIVRKANETLTAFKERWTVETGFIIGVPEVMKISSFMDSVKSPELAKRFASNVPKTVDEMMKRLDEFVRAEEAYALAELPPGESRDIHRRLSFPAGSRDVHQRLTFPASRRDDRDGRNSQGKDFRKGDYRNSYKARDNFNTGRHRDYRAPYPQREQANRTVPVLSLDSLTKCPKEILATETQLQLPPPRPVANPLRTGDPDKYCDYHQDKGHHTNDCIQLRKQLEIALESGKLNHLMKDLRQRVERRQNRNPPAPKVINMVDVHSSKKKKRKDREATESWMNTPISFPPIMTDDASDEPLIIEAKIEDILGGKSKPLGKINLEVCFGNEGLSRRTSMKFIVIRAPSPYNVILGRPSLKIVTIGGRLSKDCKDQLKTLLKGSMEVFAWEPADMTGVPRKIIEHALNVNPSLDPVCQKRRTFSPEKSEAVTKERMCIDFKNLNSACPKDYYPLPNIDCKVEAVMGFKYKCFLDAYKGYYQIQMAKEDEEKIAF</sequence>
<name>A0ABQ4Z204_9ASTR</name>
<proteinExistence type="predicted"/>
<dbReference type="EMBL" id="BQNB010010925">
    <property type="protein sequence ID" value="GJS83781.1"/>
    <property type="molecule type" value="Genomic_DNA"/>
</dbReference>